<reference evidence="3" key="1">
    <citation type="journal article" date="2019" name="Int. J. Syst. Evol. Microbiol.">
        <title>The Global Catalogue of Microorganisms (GCM) 10K type strain sequencing project: providing services to taxonomists for standard genome sequencing and annotation.</title>
        <authorList>
            <consortium name="The Broad Institute Genomics Platform"/>
            <consortium name="The Broad Institute Genome Sequencing Center for Infectious Disease"/>
            <person name="Wu L."/>
            <person name="Ma J."/>
        </authorList>
    </citation>
    <scope>NUCLEOTIDE SEQUENCE [LARGE SCALE GENOMIC DNA]</scope>
    <source>
        <strain evidence="3">JCM 16378</strain>
    </source>
</reference>
<evidence type="ECO:0000313" key="2">
    <source>
        <dbReference type="EMBL" id="GAA2731228.1"/>
    </source>
</evidence>
<sequence>MTALAQVARQHPSRPQVSGPGEDEQEAEDAGARERDQRPHDPHRAGGGPSSRSCAVVHEAILRLAERGAPASGGHRDPLVPVRAQKADSFWLK</sequence>
<feature type="compositionally biased region" description="Basic and acidic residues" evidence="1">
    <location>
        <begin position="30"/>
        <end position="44"/>
    </location>
</feature>
<dbReference type="Proteomes" id="UP001501326">
    <property type="component" value="Unassembled WGS sequence"/>
</dbReference>
<dbReference type="EMBL" id="BAAARN010000001">
    <property type="protein sequence ID" value="GAA2731228.1"/>
    <property type="molecule type" value="Genomic_DNA"/>
</dbReference>
<proteinExistence type="predicted"/>
<protein>
    <submittedName>
        <fullName evidence="2">Uncharacterized protein</fullName>
    </submittedName>
</protein>
<evidence type="ECO:0000256" key="1">
    <source>
        <dbReference type="SAM" id="MobiDB-lite"/>
    </source>
</evidence>
<organism evidence="2 3">
    <name type="scientific">Pedococcus aerophilus</name>
    <dbReference type="NCBI Taxonomy" id="436356"/>
    <lineage>
        <taxon>Bacteria</taxon>
        <taxon>Bacillati</taxon>
        <taxon>Actinomycetota</taxon>
        <taxon>Actinomycetes</taxon>
        <taxon>Micrococcales</taxon>
        <taxon>Intrasporangiaceae</taxon>
        <taxon>Pedococcus</taxon>
    </lineage>
</organism>
<accession>A0ABP6GUZ4</accession>
<comment type="caution">
    <text evidence="2">The sequence shown here is derived from an EMBL/GenBank/DDBJ whole genome shotgun (WGS) entry which is preliminary data.</text>
</comment>
<evidence type="ECO:0000313" key="3">
    <source>
        <dbReference type="Proteomes" id="UP001501326"/>
    </source>
</evidence>
<gene>
    <name evidence="2" type="ORF">GCM10009867_04320</name>
</gene>
<feature type="region of interest" description="Disordered" evidence="1">
    <location>
        <begin position="1"/>
        <end position="54"/>
    </location>
</feature>
<feature type="region of interest" description="Disordered" evidence="1">
    <location>
        <begin position="66"/>
        <end position="93"/>
    </location>
</feature>
<keyword evidence="3" id="KW-1185">Reference proteome</keyword>
<name>A0ABP6GUZ4_9MICO</name>